<dbReference type="EMBL" id="JAEPRA010000011">
    <property type="protein sequence ID" value="KAG2178594.1"/>
    <property type="molecule type" value="Genomic_DNA"/>
</dbReference>
<feature type="compositionally biased region" description="Low complexity" evidence="1">
    <location>
        <begin position="251"/>
        <end position="265"/>
    </location>
</feature>
<evidence type="ECO:0000313" key="4">
    <source>
        <dbReference type="Proteomes" id="UP000612746"/>
    </source>
</evidence>
<feature type="compositionally biased region" description="Basic and acidic residues" evidence="1">
    <location>
        <begin position="197"/>
        <end position="206"/>
    </location>
</feature>
<dbReference type="AlphaFoldDB" id="A0A8H7PS87"/>
<reference evidence="3" key="1">
    <citation type="submission" date="2020-12" db="EMBL/GenBank/DDBJ databases">
        <title>Metabolic potential, ecology and presence of endohyphal bacteria is reflected in genomic diversity of Mucoromycotina.</title>
        <authorList>
            <person name="Muszewska A."/>
            <person name="Okrasinska A."/>
            <person name="Steczkiewicz K."/>
            <person name="Drgas O."/>
            <person name="Orlowska M."/>
            <person name="Perlinska-Lenart U."/>
            <person name="Aleksandrzak-Piekarczyk T."/>
            <person name="Szatraj K."/>
            <person name="Zielenkiewicz U."/>
            <person name="Pilsyk S."/>
            <person name="Malc E."/>
            <person name="Mieczkowski P."/>
            <person name="Kruszewska J.S."/>
            <person name="Biernat P."/>
            <person name="Pawlowska J."/>
        </authorList>
    </citation>
    <scope>NUCLEOTIDE SEQUENCE</scope>
    <source>
        <strain evidence="3">WA0000051536</strain>
    </source>
</reference>
<keyword evidence="2" id="KW-0812">Transmembrane</keyword>
<feature type="compositionally biased region" description="Polar residues" evidence="1">
    <location>
        <begin position="137"/>
        <end position="158"/>
    </location>
</feature>
<feature type="compositionally biased region" description="Polar residues" evidence="1">
    <location>
        <begin position="354"/>
        <end position="366"/>
    </location>
</feature>
<dbReference type="Proteomes" id="UP000612746">
    <property type="component" value="Unassembled WGS sequence"/>
</dbReference>
<organism evidence="3 4">
    <name type="scientific">Umbelopsis vinacea</name>
    <dbReference type="NCBI Taxonomy" id="44442"/>
    <lineage>
        <taxon>Eukaryota</taxon>
        <taxon>Fungi</taxon>
        <taxon>Fungi incertae sedis</taxon>
        <taxon>Mucoromycota</taxon>
        <taxon>Mucoromycotina</taxon>
        <taxon>Umbelopsidomycetes</taxon>
        <taxon>Umbelopsidales</taxon>
        <taxon>Umbelopsidaceae</taxon>
        <taxon>Umbelopsis</taxon>
    </lineage>
</organism>
<accession>A0A8H7PS87</accession>
<dbReference type="OrthoDB" id="2375787at2759"/>
<proteinExistence type="predicted"/>
<feature type="region of interest" description="Disordered" evidence="1">
    <location>
        <begin position="186"/>
        <end position="266"/>
    </location>
</feature>
<keyword evidence="2" id="KW-1133">Transmembrane helix</keyword>
<protein>
    <submittedName>
        <fullName evidence="3">Uncharacterized protein</fullName>
    </submittedName>
</protein>
<comment type="caution">
    <text evidence="3">The sequence shown here is derived from an EMBL/GenBank/DDBJ whole genome shotgun (WGS) entry which is preliminary data.</text>
</comment>
<evidence type="ECO:0000256" key="1">
    <source>
        <dbReference type="SAM" id="MobiDB-lite"/>
    </source>
</evidence>
<feature type="transmembrane region" description="Helical" evidence="2">
    <location>
        <begin position="83"/>
        <end position="101"/>
    </location>
</feature>
<feature type="compositionally biased region" description="Basic and acidic residues" evidence="1">
    <location>
        <begin position="222"/>
        <end position="231"/>
    </location>
</feature>
<gene>
    <name evidence="3" type="ORF">INT44_001747</name>
</gene>
<sequence>MRSTSRSNFEPRTPSTLMSRLVIHSPDAVRQRFNNADRPSTDLQKRLLHCSSSPKPTHPNLNMFLNNESKRIRMVWTLQCKRAVVYFIVIFALNVNFFYYMQERNTSGDNVPKRSPPSLDALFSSRSPSPLMASSPESSESYTDLFHGSSSDEMCSSDTEQDPLDHKNDSPVPECAFTIWEDGWSSDELTTSDDAQDEVHVKHDDAENTPPSKQVTQQTRTDNYERQSRDRAKSRRLRRSFGGSPDEEDASSSSSPPSTSPIRSPLGELSLEDFYEIDDLYGLELTHKTKQSLSKSVRFEPETPRSHVKHVPYPMTPQSTPQRGRSRLSQNVQWTPTRKTKFMRSLSPPRTPHGPSTSHESKSSPVLDSHEGNPFLAVMG</sequence>
<keyword evidence="4" id="KW-1185">Reference proteome</keyword>
<evidence type="ECO:0000256" key="2">
    <source>
        <dbReference type="SAM" id="Phobius"/>
    </source>
</evidence>
<name>A0A8H7PS87_9FUNG</name>
<feature type="compositionally biased region" description="Polar residues" evidence="1">
    <location>
        <begin position="316"/>
        <end position="337"/>
    </location>
</feature>
<feature type="region of interest" description="Disordered" evidence="1">
    <location>
        <begin position="292"/>
        <end position="380"/>
    </location>
</feature>
<feature type="compositionally biased region" description="Polar residues" evidence="1">
    <location>
        <begin position="209"/>
        <end position="221"/>
    </location>
</feature>
<feature type="compositionally biased region" description="Low complexity" evidence="1">
    <location>
        <begin position="124"/>
        <end position="136"/>
    </location>
</feature>
<evidence type="ECO:0000313" key="3">
    <source>
        <dbReference type="EMBL" id="KAG2178594.1"/>
    </source>
</evidence>
<feature type="region of interest" description="Disordered" evidence="1">
    <location>
        <begin position="106"/>
        <end position="172"/>
    </location>
</feature>
<keyword evidence="2" id="KW-0472">Membrane</keyword>